<dbReference type="Proteomes" id="UP000663868">
    <property type="component" value="Unassembled WGS sequence"/>
</dbReference>
<reference evidence="1" key="1">
    <citation type="submission" date="2021-02" db="EMBL/GenBank/DDBJ databases">
        <authorList>
            <person name="Nowell W R."/>
        </authorList>
    </citation>
    <scope>NUCLEOTIDE SEQUENCE</scope>
</reference>
<name>A0A820SAU2_9BILA</name>
<dbReference type="AlphaFoldDB" id="A0A820SAU2"/>
<proteinExistence type="predicted"/>
<evidence type="ECO:0000313" key="2">
    <source>
        <dbReference type="Proteomes" id="UP000663868"/>
    </source>
</evidence>
<organism evidence="1 2">
    <name type="scientific">Adineta steineri</name>
    <dbReference type="NCBI Taxonomy" id="433720"/>
    <lineage>
        <taxon>Eukaryota</taxon>
        <taxon>Metazoa</taxon>
        <taxon>Spiralia</taxon>
        <taxon>Gnathifera</taxon>
        <taxon>Rotifera</taxon>
        <taxon>Eurotatoria</taxon>
        <taxon>Bdelloidea</taxon>
        <taxon>Adinetida</taxon>
        <taxon>Adinetidae</taxon>
        <taxon>Adineta</taxon>
    </lineage>
</organism>
<dbReference type="EMBL" id="CAJOBB010031376">
    <property type="protein sequence ID" value="CAF4450201.1"/>
    <property type="molecule type" value="Genomic_DNA"/>
</dbReference>
<accession>A0A820SAU2</accession>
<feature type="non-terminal residue" evidence="1">
    <location>
        <position position="80"/>
    </location>
</feature>
<gene>
    <name evidence="1" type="ORF">KXQ929_LOCUS53903</name>
</gene>
<comment type="caution">
    <text evidence="1">The sequence shown here is derived from an EMBL/GenBank/DDBJ whole genome shotgun (WGS) entry which is preliminary data.</text>
</comment>
<evidence type="ECO:0000313" key="1">
    <source>
        <dbReference type="EMBL" id="CAF4450201.1"/>
    </source>
</evidence>
<sequence length="80" mass="8986">MYNSVLKSSSNISLISDESMSPGTTNSSLLPIMRNEYSLDSVCCTRRTLHTFSHMWIVENFSSYLEDPEPIICLSSSPFS</sequence>
<protein>
    <submittedName>
        <fullName evidence="1">Uncharacterized protein</fullName>
    </submittedName>
</protein>
<feature type="non-terminal residue" evidence="1">
    <location>
        <position position="1"/>
    </location>
</feature>